<evidence type="ECO:0000313" key="2">
    <source>
        <dbReference type="EMBL" id="KAH3794901.1"/>
    </source>
</evidence>
<gene>
    <name evidence="2" type="ORF">DPMN_148441</name>
</gene>
<reference evidence="2" key="1">
    <citation type="journal article" date="2019" name="bioRxiv">
        <title>The Genome of the Zebra Mussel, Dreissena polymorpha: A Resource for Invasive Species Research.</title>
        <authorList>
            <person name="McCartney M.A."/>
            <person name="Auch B."/>
            <person name="Kono T."/>
            <person name="Mallez S."/>
            <person name="Zhang Y."/>
            <person name="Obille A."/>
            <person name="Becker A."/>
            <person name="Abrahante J.E."/>
            <person name="Garbe J."/>
            <person name="Badalamenti J.P."/>
            <person name="Herman A."/>
            <person name="Mangelson H."/>
            <person name="Liachko I."/>
            <person name="Sullivan S."/>
            <person name="Sone E.D."/>
            <person name="Koren S."/>
            <person name="Silverstein K.A.T."/>
            <person name="Beckman K.B."/>
            <person name="Gohl D.M."/>
        </authorList>
    </citation>
    <scope>NUCLEOTIDE SEQUENCE</scope>
    <source>
        <strain evidence="2">Duluth1</strain>
        <tissue evidence="2">Whole animal</tissue>
    </source>
</reference>
<feature type="region of interest" description="Disordered" evidence="1">
    <location>
        <begin position="1"/>
        <end position="26"/>
    </location>
</feature>
<comment type="caution">
    <text evidence="2">The sequence shown here is derived from an EMBL/GenBank/DDBJ whole genome shotgun (WGS) entry which is preliminary data.</text>
</comment>
<proteinExistence type="predicted"/>
<keyword evidence="3" id="KW-1185">Reference proteome</keyword>
<name>A0A9D4J076_DREPO</name>
<dbReference type="Proteomes" id="UP000828390">
    <property type="component" value="Unassembled WGS sequence"/>
</dbReference>
<sequence>MARTSLFRQPASQPARQPASQPARIRQSNNQELGHSLAGGTWTSAFGETLTEYGGGTSKHDRNRQGDLDCSQCLDLILAAGGTWKAAGETGKAGAGFHEDKTINVIPRLKQAPPPGGHVFQPTRPHFDLFHEDRKINVAYRVFTRQILTPHD</sequence>
<accession>A0A9D4J076</accession>
<evidence type="ECO:0000256" key="1">
    <source>
        <dbReference type="SAM" id="MobiDB-lite"/>
    </source>
</evidence>
<protein>
    <submittedName>
        <fullName evidence="2">Uncharacterized protein</fullName>
    </submittedName>
</protein>
<dbReference type="AlphaFoldDB" id="A0A9D4J076"/>
<organism evidence="2 3">
    <name type="scientific">Dreissena polymorpha</name>
    <name type="common">Zebra mussel</name>
    <name type="synonym">Mytilus polymorpha</name>
    <dbReference type="NCBI Taxonomy" id="45954"/>
    <lineage>
        <taxon>Eukaryota</taxon>
        <taxon>Metazoa</taxon>
        <taxon>Spiralia</taxon>
        <taxon>Lophotrochozoa</taxon>
        <taxon>Mollusca</taxon>
        <taxon>Bivalvia</taxon>
        <taxon>Autobranchia</taxon>
        <taxon>Heteroconchia</taxon>
        <taxon>Euheterodonta</taxon>
        <taxon>Imparidentia</taxon>
        <taxon>Neoheterodontei</taxon>
        <taxon>Myida</taxon>
        <taxon>Dreissenoidea</taxon>
        <taxon>Dreissenidae</taxon>
        <taxon>Dreissena</taxon>
    </lineage>
</organism>
<reference evidence="2" key="2">
    <citation type="submission" date="2020-11" db="EMBL/GenBank/DDBJ databases">
        <authorList>
            <person name="McCartney M.A."/>
            <person name="Auch B."/>
            <person name="Kono T."/>
            <person name="Mallez S."/>
            <person name="Becker A."/>
            <person name="Gohl D.M."/>
            <person name="Silverstein K.A.T."/>
            <person name="Koren S."/>
            <person name="Bechman K.B."/>
            <person name="Herman A."/>
            <person name="Abrahante J.E."/>
            <person name="Garbe J."/>
        </authorList>
    </citation>
    <scope>NUCLEOTIDE SEQUENCE</scope>
    <source>
        <strain evidence="2">Duluth1</strain>
        <tissue evidence="2">Whole animal</tissue>
    </source>
</reference>
<dbReference type="EMBL" id="JAIWYP010000007">
    <property type="protein sequence ID" value="KAH3794901.1"/>
    <property type="molecule type" value="Genomic_DNA"/>
</dbReference>
<evidence type="ECO:0000313" key="3">
    <source>
        <dbReference type="Proteomes" id="UP000828390"/>
    </source>
</evidence>